<dbReference type="AlphaFoldDB" id="A0A397UYT2"/>
<name>A0A397UYT2_9GLOM</name>
<organism evidence="1 2">
    <name type="scientific">Gigaspora rosea</name>
    <dbReference type="NCBI Taxonomy" id="44941"/>
    <lineage>
        <taxon>Eukaryota</taxon>
        <taxon>Fungi</taxon>
        <taxon>Fungi incertae sedis</taxon>
        <taxon>Mucoromycota</taxon>
        <taxon>Glomeromycotina</taxon>
        <taxon>Glomeromycetes</taxon>
        <taxon>Diversisporales</taxon>
        <taxon>Gigasporaceae</taxon>
        <taxon>Gigaspora</taxon>
    </lineage>
</organism>
<sequence length="257" mass="29258">MDDLYLPINCNNRSSIIWCPLLPNFQCIQVPLTEIPSVLNLYIFDTILSGGGRLGEGGFLLFPIKVREEDVKKLYFKKLVGEYLSVESYVGEVIVSEIIRTRRIHGMLCSGKCDWKGHISVLQDKSLNLCNIECHGYHDPDHIRKKPLCISNSIRKTITNRTSKLMNNSKVLSTTLDTLSNQVQPTSTRFVPNFESIQNALKYNKKLYYPSISDFDNLALFLLDLPAVHKGVQTKLSNLYNRLQPGYHKDAQEGLLH</sequence>
<evidence type="ECO:0000313" key="1">
    <source>
        <dbReference type="EMBL" id="RIB15404.1"/>
    </source>
</evidence>
<dbReference type="EMBL" id="QKWP01000746">
    <property type="protein sequence ID" value="RIB15404.1"/>
    <property type="molecule type" value="Genomic_DNA"/>
</dbReference>
<protein>
    <submittedName>
        <fullName evidence="1">Uncharacterized protein</fullName>
    </submittedName>
</protein>
<evidence type="ECO:0000313" key="2">
    <source>
        <dbReference type="Proteomes" id="UP000266673"/>
    </source>
</evidence>
<accession>A0A397UYT2</accession>
<gene>
    <name evidence="1" type="ORF">C2G38_2192440</name>
</gene>
<comment type="caution">
    <text evidence="1">The sequence shown here is derived from an EMBL/GenBank/DDBJ whole genome shotgun (WGS) entry which is preliminary data.</text>
</comment>
<keyword evidence="2" id="KW-1185">Reference proteome</keyword>
<reference evidence="1 2" key="1">
    <citation type="submission" date="2018-06" db="EMBL/GenBank/DDBJ databases">
        <title>Comparative genomics reveals the genomic features of Rhizophagus irregularis, R. cerebriforme, R. diaphanum and Gigaspora rosea, and their symbiotic lifestyle signature.</title>
        <authorList>
            <person name="Morin E."/>
            <person name="San Clemente H."/>
            <person name="Chen E.C.H."/>
            <person name="De La Providencia I."/>
            <person name="Hainaut M."/>
            <person name="Kuo A."/>
            <person name="Kohler A."/>
            <person name="Murat C."/>
            <person name="Tang N."/>
            <person name="Roy S."/>
            <person name="Loubradou J."/>
            <person name="Henrissat B."/>
            <person name="Grigoriev I.V."/>
            <person name="Corradi N."/>
            <person name="Roux C."/>
            <person name="Martin F.M."/>
        </authorList>
    </citation>
    <scope>NUCLEOTIDE SEQUENCE [LARGE SCALE GENOMIC DNA]</scope>
    <source>
        <strain evidence="1 2">DAOM 194757</strain>
    </source>
</reference>
<proteinExistence type="predicted"/>
<dbReference type="Proteomes" id="UP000266673">
    <property type="component" value="Unassembled WGS sequence"/>
</dbReference>